<gene>
    <name evidence="6" type="ORF">OBRU01_19547</name>
</gene>
<dbReference type="Pfam" id="PF00151">
    <property type="entry name" value="Lipase"/>
    <property type="match status" value="2"/>
</dbReference>
<proteinExistence type="inferred from homology"/>
<dbReference type="Gene3D" id="3.40.50.1820">
    <property type="entry name" value="alpha/beta hydrolase"/>
    <property type="match status" value="1"/>
</dbReference>
<comment type="similarity">
    <text evidence="2 4">Belongs to the AB hydrolase superfamily. Lipase family.</text>
</comment>
<evidence type="ECO:0000313" key="7">
    <source>
        <dbReference type="Proteomes" id="UP000037510"/>
    </source>
</evidence>
<dbReference type="SUPFAM" id="SSF53474">
    <property type="entry name" value="alpha/beta-Hydrolases"/>
    <property type="match status" value="2"/>
</dbReference>
<comment type="subcellular location">
    <subcellularLocation>
        <location evidence="1">Secreted</location>
    </subcellularLocation>
</comment>
<dbReference type="PANTHER" id="PTHR11610">
    <property type="entry name" value="LIPASE"/>
    <property type="match status" value="1"/>
</dbReference>
<sequence length="267" mass="29332">EFPNVAVHIPTNIAADNEEVPINREWQTIVLVHGHAGDLESESNQMMKREILKYRDANVIIVDWSASSKLSYSNAAGAVPGVGRLLAEFLITLESQKEIVEDDNVDDISDNPLYYDNAIKIDVKTIASRIESQGIGRIQFSNLHLVGFNLGAHVVGHAAREITLRTGARVARITGLDPSRSQWGSGSSRLARTDATYVEVIHTDGDGLLSNGLGTAVGDVDFFVNGGSNQPGWPTNYLRCLRHISSQHRKNLPILIFIDKMIVSCKY</sequence>
<feature type="domain" description="Lipase" evidence="5">
    <location>
        <begin position="141"/>
        <end position="238"/>
    </location>
</feature>
<protein>
    <submittedName>
        <fullName evidence="6">Lipase</fullName>
    </submittedName>
</protein>
<evidence type="ECO:0000259" key="5">
    <source>
        <dbReference type="Pfam" id="PF00151"/>
    </source>
</evidence>
<dbReference type="InterPro" id="IPR029058">
    <property type="entry name" value="AB_hydrolase_fold"/>
</dbReference>
<keyword evidence="3" id="KW-0964">Secreted</keyword>
<reference evidence="6 7" key="1">
    <citation type="journal article" date="2015" name="Genome Biol. Evol.">
        <title>The genome of winter moth (Operophtera brumata) provides a genomic perspective on sexual dimorphism and phenology.</title>
        <authorList>
            <person name="Derks M.F."/>
            <person name="Smit S."/>
            <person name="Salis L."/>
            <person name="Schijlen E."/>
            <person name="Bossers A."/>
            <person name="Mateman C."/>
            <person name="Pijl A.S."/>
            <person name="de Ridder D."/>
            <person name="Groenen M.A."/>
            <person name="Visser M.E."/>
            <person name="Megens H.J."/>
        </authorList>
    </citation>
    <scope>NUCLEOTIDE SEQUENCE [LARGE SCALE GENOMIC DNA]</scope>
    <source>
        <strain evidence="6">WM2013NL</strain>
        <tissue evidence="6">Head and thorax</tissue>
    </source>
</reference>
<dbReference type="GO" id="GO:0016298">
    <property type="term" value="F:lipase activity"/>
    <property type="evidence" value="ECO:0007669"/>
    <property type="project" value="InterPro"/>
</dbReference>
<evidence type="ECO:0000256" key="2">
    <source>
        <dbReference type="ARBA" id="ARBA00010701"/>
    </source>
</evidence>
<dbReference type="InterPro" id="IPR013818">
    <property type="entry name" value="Lipase"/>
</dbReference>
<organism evidence="6 7">
    <name type="scientific">Operophtera brumata</name>
    <name type="common">Winter moth</name>
    <name type="synonym">Phalaena brumata</name>
    <dbReference type="NCBI Taxonomy" id="104452"/>
    <lineage>
        <taxon>Eukaryota</taxon>
        <taxon>Metazoa</taxon>
        <taxon>Ecdysozoa</taxon>
        <taxon>Arthropoda</taxon>
        <taxon>Hexapoda</taxon>
        <taxon>Insecta</taxon>
        <taxon>Pterygota</taxon>
        <taxon>Neoptera</taxon>
        <taxon>Endopterygota</taxon>
        <taxon>Lepidoptera</taxon>
        <taxon>Glossata</taxon>
        <taxon>Ditrysia</taxon>
        <taxon>Geometroidea</taxon>
        <taxon>Geometridae</taxon>
        <taxon>Larentiinae</taxon>
        <taxon>Operophtera</taxon>
    </lineage>
</organism>
<dbReference type="GO" id="GO:0016042">
    <property type="term" value="P:lipid catabolic process"/>
    <property type="evidence" value="ECO:0007669"/>
    <property type="project" value="TreeGrafter"/>
</dbReference>
<feature type="non-terminal residue" evidence="6">
    <location>
        <position position="1"/>
    </location>
</feature>
<accession>A0A0L7KPR0</accession>
<feature type="domain" description="Lipase" evidence="5">
    <location>
        <begin position="12"/>
        <end position="99"/>
    </location>
</feature>
<comment type="caution">
    <text evidence="6">The sequence shown here is derived from an EMBL/GenBank/DDBJ whole genome shotgun (WGS) entry which is preliminary data.</text>
</comment>
<dbReference type="STRING" id="104452.A0A0L7KPR0"/>
<dbReference type="Proteomes" id="UP000037510">
    <property type="component" value="Unassembled WGS sequence"/>
</dbReference>
<evidence type="ECO:0000256" key="4">
    <source>
        <dbReference type="RuleBase" id="RU004262"/>
    </source>
</evidence>
<evidence type="ECO:0000256" key="3">
    <source>
        <dbReference type="ARBA" id="ARBA00022525"/>
    </source>
</evidence>
<feature type="non-terminal residue" evidence="6">
    <location>
        <position position="267"/>
    </location>
</feature>
<dbReference type="AlphaFoldDB" id="A0A0L7KPR0"/>
<evidence type="ECO:0000256" key="1">
    <source>
        <dbReference type="ARBA" id="ARBA00004613"/>
    </source>
</evidence>
<dbReference type="EMBL" id="JTDY01007588">
    <property type="protein sequence ID" value="KOB65095.1"/>
    <property type="molecule type" value="Genomic_DNA"/>
</dbReference>
<dbReference type="GO" id="GO:0005615">
    <property type="term" value="C:extracellular space"/>
    <property type="evidence" value="ECO:0007669"/>
    <property type="project" value="TreeGrafter"/>
</dbReference>
<evidence type="ECO:0000313" key="6">
    <source>
        <dbReference type="EMBL" id="KOB65095.1"/>
    </source>
</evidence>
<keyword evidence="7" id="KW-1185">Reference proteome</keyword>
<dbReference type="InterPro" id="IPR000734">
    <property type="entry name" value="TAG_lipase"/>
</dbReference>
<name>A0A0L7KPR0_OPEBR</name>